<comment type="caution">
    <text evidence="1">The sequence shown here is derived from an EMBL/GenBank/DDBJ whole genome shotgun (WGS) entry which is preliminary data.</text>
</comment>
<dbReference type="AlphaFoldDB" id="A0A0G0K684"/>
<evidence type="ECO:0000313" key="2">
    <source>
        <dbReference type="Proteomes" id="UP000034022"/>
    </source>
</evidence>
<sequence>MDNNDSFKKIGDLFSTKIIKKAPAYQWQELALRIIKDLNIPDTKKSSVFKACRENPKNFVEQCLNDTKELCKTGEKWKYFFKIINQPKV</sequence>
<reference evidence="1 2" key="1">
    <citation type="journal article" date="2015" name="Nature">
        <title>rRNA introns, odd ribosomes, and small enigmatic genomes across a large radiation of phyla.</title>
        <authorList>
            <person name="Brown C.T."/>
            <person name="Hug L.A."/>
            <person name="Thomas B.C."/>
            <person name="Sharon I."/>
            <person name="Castelle C.J."/>
            <person name="Singh A."/>
            <person name="Wilkins M.J."/>
            <person name="Williams K.H."/>
            <person name="Banfield J.F."/>
        </authorList>
    </citation>
    <scope>NUCLEOTIDE SEQUENCE [LARGE SCALE GENOMIC DNA]</scope>
</reference>
<name>A0A0G0K684_9BACT</name>
<evidence type="ECO:0000313" key="1">
    <source>
        <dbReference type="EMBL" id="KKQ70995.1"/>
    </source>
</evidence>
<protein>
    <submittedName>
        <fullName evidence="1">Uncharacterized protein</fullName>
    </submittedName>
</protein>
<dbReference type="Proteomes" id="UP000034022">
    <property type="component" value="Unassembled WGS sequence"/>
</dbReference>
<proteinExistence type="predicted"/>
<dbReference type="EMBL" id="LBUU01000002">
    <property type="protein sequence ID" value="KKQ70995.1"/>
    <property type="molecule type" value="Genomic_DNA"/>
</dbReference>
<gene>
    <name evidence="1" type="ORF">US91_C0002G0074</name>
</gene>
<organism evidence="1 2">
    <name type="scientific">Candidatus Falkowbacteria bacterium GW2011_GWE1_38_31</name>
    <dbReference type="NCBI Taxonomy" id="1618638"/>
    <lineage>
        <taxon>Bacteria</taxon>
        <taxon>Candidatus Falkowiibacteriota</taxon>
    </lineage>
</organism>
<accession>A0A0G0K684</accession>